<proteinExistence type="inferred from homology"/>
<evidence type="ECO:0000256" key="1">
    <source>
        <dbReference type="ARBA" id="ARBA00007992"/>
    </source>
</evidence>
<sequence length="462" mass="51648">MSSTESSSPPSIRVVIIGGNVGGLASAISFRRSGHQAVVLECRDSIAPEVTGGIRLPPNITKIIYQWGYEELLRRVAVKSSAIDLRLMDTGEKLGGHVWEEQLIRDARGDFMFTHHGDFVRFLHDIAEDMGAELHYSAKVVDVNMEDKIVTLEDGRVFEADVIVGADGVDGISRPLFEAEEPEPLLNFYSTTIPMERILSDPLTADLHNENKAGLCAAWFGDGVAVLGWPLMKPEYALCVYGPPVGDQTGWLHQGKKDRMMEILNKAEPRLRKLGEWAREPHVVTVNKTTPLEEWFHDDGPYALVGHAAQPLAAGSIQEAATAFEDGVALGRIFSRIKNYDQISTYLIAYEEIRRDRDIRAYEKELEDIQFMCLPPQYAAARDNVLREKGKDGRNIFELEIPDDPTESEAWVAWEKIVDQFAYNAEEAADDWWHKTGKTIQANAPLNIRSFSSLSLCSLAHI</sequence>
<evidence type="ECO:0000313" key="4">
    <source>
        <dbReference type="EMBL" id="KAF7773144.1"/>
    </source>
</evidence>
<dbReference type="EMBL" id="JABXXO010000007">
    <property type="protein sequence ID" value="KAF7773144.1"/>
    <property type="molecule type" value="Genomic_DNA"/>
</dbReference>
<dbReference type="InterPro" id="IPR036188">
    <property type="entry name" value="FAD/NAD-bd_sf"/>
</dbReference>
<keyword evidence="3" id="KW-0503">Monooxygenase</keyword>
<dbReference type="SUPFAM" id="SSF51905">
    <property type="entry name" value="FAD/NAD(P)-binding domain"/>
    <property type="match status" value="1"/>
</dbReference>
<dbReference type="AlphaFoldDB" id="A0A8H7KGF6"/>
<reference evidence="4 5" key="1">
    <citation type="journal article" name="Sci. Rep.">
        <title>Telomere-to-telomere assembled and centromere annotated genomes of the two main subspecies of the button mushroom Agaricus bisporus reveal especially polymorphic chromosome ends.</title>
        <authorList>
            <person name="Sonnenberg A.S.M."/>
            <person name="Sedaghat-Telgerd N."/>
            <person name="Lavrijssen B."/>
            <person name="Ohm R.A."/>
            <person name="Hendrickx P.M."/>
            <person name="Scholtmeijer K."/>
            <person name="Baars J.J.P."/>
            <person name="van Peer A."/>
        </authorList>
    </citation>
    <scope>NUCLEOTIDE SEQUENCE [LARGE SCALE GENOMIC DNA]</scope>
    <source>
        <strain evidence="4 5">H119_p4</strain>
    </source>
</reference>
<accession>A0A8H7KGF6</accession>
<dbReference type="Pfam" id="PF12831">
    <property type="entry name" value="FAD_oxidored"/>
    <property type="match status" value="1"/>
</dbReference>
<comment type="caution">
    <text evidence="4">The sequence shown here is derived from an EMBL/GenBank/DDBJ whole genome shotgun (WGS) entry which is preliminary data.</text>
</comment>
<organism evidence="4 5">
    <name type="scientific">Agaricus bisporus var. burnettii</name>
    <dbReference type="NCBI Taxonomy" id="192524"/>
    <lineage>
        <taxon>Eukaryota</taxon>
        <taxon>Fungi</taxon>
        <taxon>Dikarya</taxon>
        <taxon>Basidiomycota</taxon>
        <taxon>Agaricomycotina</taxon>
        <taxon>Agaricomycetes</taxon>
        <taxon>Agaricomycetidae</taxon>
        <taxon>Agaricales</taxon>
        <taxon>Agaricineae</taxon>
        <taxon>Agaricaceae</taxon>
        <taxon>Agaricus</taxon>
    </lineage>
</organism>
<dbReference type="InterPro" id="IPR050493">
    <property type="entry name" value="FAD-dep_Monooxygenase_BioMet"/>
</dbReference>
<dbReference type="PRINTS" id="PR00420">
    <property type="entry name" value="RNGMNOXGNASE"/>
</dbReference>
<evidence type="ECO:0000256" key="3">
    <source>
        <dbReference type="ARBA" id="ARBA00023033"/>
    </source>
</evidence>
<dbReference type="PANTHER" id="PTHR13789">
    <property type="entry name" value="MONOOXYGENASE"/>
    <property type="match status" value="1"/>
</dbReference>
<gene>
    <name evidence="4" type="ORF">Agabi119p4_5311</name>
</gene>
<evidence type="ECO:0000313" key="5">
    <source>
        <dbReference type="Proteomes" id="UP000629468"/>
    </source>
</evidence>
<keyword evidence="2" id="KW-0560">Oxidoreductase</keyword>
<evidence type="ECO:0008006" key="6">
    <source>
        <dbReference type="Google" id="ProtNLM"/>
    </source>
</evidence>
<dbReference type="Gene3D" id="3.50.50.60">
    <property type="entry name" value="FAD/NAD(P)-binding domain"/>
    <property type="match status" value="1"/>
</dbReference>
<dbReference type="PANTHER" id="PTHR13789:SF147">
    <property type="entry name" value="PUTATIVE (AFU_ORTHOLOGUE AFUA_2G01950)-RELATED"/>
    <property type="match status" value="1"/>
</dbReference>
<name>A0A8H7KGF6_AGABI</name>
<dbReference type="GO" id="GO:0004497">
    <property type="term" value="F:monooxygenase activity"/>
    <property type="evidence" value="ECO:0007669"/>
    <property type="project" value="UniProtKB-KW"/>
</dbReference>
<comment type="similarity">
    <text evidence="1">Belongs to the paxM FAD-dependent monooxygenase family.</text>
</comment>
<evidence type="ECO:0000256" key="2">
    <source>
        <dbReference type="ARBA" id="ARBA00023002"/>
    </source>
</evidence>
<protein>
    <recommendedName>
        <fullName evidence="6">FAD-binding domain-containing protein</fullName>
    </recommendedName>
</protein>
<dbReference type="Proteomes" id="UP000629468">
    <property type="component" value="Unassembled WGS sequence"/>
</dbReference>